<dbReference type="InterPro" id="IPR011990">
    <property type="entry name" value="TPR-like_helical_dom_sf"/>
</dbReference>
<dbReference type="SUPFAM" id="SSF52540">
    <property type="entry name" value="P-loop containing nucleoside triphosphate hydrolases"/>
    <property type="match status" value="1"/>
</dbReference>
<proteinExistence type="predicted"/>
<dbReference type="InterPro" id="IPR051677">
    <property type="entry name" value="AfsR-DnrI-RedD_regulator"/>
</dbReference>
<name>A0ABQ2EMS1_9DEIO</name>
<dbReference type="SUPFAM" id="SSF48452">
    <property type="entry name" value="TPR-like"/>
    <property type="match status" value="1"/>
</dbReference>
<sequence length="614" mass="66673">MVEVLLLGKSSLYLEGQPVTLPTRKAFALVAYLALEGATSRAVLAELLWGDTDEERARGHLRRELHRLRQSPLGQLLVTSTDAVALDPGGHTCDVPAFEAHCQDDQHGAALALWRGEFLEGFDLRCAAEFEAWVIRRREALTSTRQALLSSCARAEEEAGQLRAALALRQQLLRGDELAEPHHQEVMRLHALLGERGAALRQFARLRQVLADELALEPLPKTVALAQEILRGTPSPVLPSSLPALVGREREWAQLEVAWAQGQTAYLCGEPGIGKTRLMLDFVASKGASVPNNGRPGDVGVPYASIARGLRRMFERQPGLIRELAPWARRELSRLIPSLWDEPLPPVSAHEDRLRLFEAGMALLALGTRDRVALTTDDLHLFDPQSFEFGSCFTAGPPVPPWPPLRVLATFERGELSSAAWQAVQMQVDRRAAVLIEVQPLSRAALAALLQGLGLPAAQAAELCAPLHRYTGGNPLFALETARHLLDQGQLIQGLPAQLPPPGKTGAILQRRLDNLPAGALRLAQVAAVAGSAFSLELAAQVLNTDALALTPDLQTLSQVGLWQGEYFAYDLIAAAVLAGLPLASRRLLQARVLSALQENTVRSPAQVEPRLMS</sequence>
<dbReference type="Gene3D" id="1.10.10.10">
    <property type="entry name" value="Winged helix-like DNA-binding domain superfamily/Winged helix DNA-binding domain"/>
    <property type="match status" value="1"/>
</dbReference>
<dbReference type="EMBL" id="BMPP01000002">
    <property type="protein sequence ID" value="GGK16639.1"/>
    <property type="molecule type" value="Genomic_DNA"/>
</dbReference>
<dbReference type="Gene3D" id="1.25.40.10">
    <property type="entry name" value="Tetratricopeptide repeat domain"/>
    <property type="match status" value="1"/>
</dbReference>
<protein>
    <recommendedName>
        <fullName evidence="1">Bacterial transcriptional activator domain-containing protein</fullName>
    </recommendedName>
</protein>
<dbReference type="Pfam" id="PF03704">
    <property type="entry name" value="BTAD"/>
    <property type="match status" value="1"/>
</dbReference>
<gene>
    <name evidence="2" type="ORF">GCM10008955_07570</name>
</gene>
<evidence type="ECO:0000313" key="3">
    <source>
        <dbReference type="Proteomes" id="UP000647587"/>
    </source>
</evidence>
<dbReference type="Proteomes" id="UP000647587">
    <property type="component" value="Unassembled WGS sequence"/>
</dbReference>
<evidence type="ECO:0000259" key="1">
    <source>
        <dbReference type="SMART" id="SM01043"/>
    </source>
</evidence>
<dbReference type="InterPro" id="IPR016032">
    <property type="entry name" value="Sig_transdc_resp-reg_C-effctor"/>
</dbReference>
<dbReference type="InterPro" id="IPR036388">
    <property type="entry name" value="WH-like_DNA-bd_sf"/>
</dbReference>
<dbReference type="SUPFAM" id="SSF46894">
    <property type="entry name" value="C-terminal effector domain of the bipartite response regulators"/>
    <property type="match status" value="1"/>
</dbReference>
<keyword evidence="3" id="KW-1185">Reference proteome</keyword>
<dbReference type="PANTHER" id="PTHR35807">
    <property type="entry name" value="TRANSCRIPTIONAL REGULATOR REDD-RELATED"/>
    <property type="match status" value="1"/>
</dbReference>
<dbReference type="SMART" id="SM01043">
    <property type="entry name" value="BTAD"/>
    <property type="match status" value="1"/>
</dbReference>
<evidence type="ECO:0000313" key="2">
    <source>
        <dbReference type="EMBL" id="GGK16639.1"/>
    </source>
</evidence>
<dbReference type="InterPro" id="IPR027417">
    <property type="entry name" value="P-loop_NTPase"/>
</dbReference>
<feature type="domain" description="Bacterial transcriptional activator" evidence="1">
    <location>
        <begin position="93"/>
        <end position="230"/>
    </location>
</feature>
<reference evidence="3" key="1">
    <citation type="journal article" date="2019" name="Int. J. Syst. Evol. Microbiol.">
        <title>The Global Catalogue of Microorganisms (GCM) 10K type strain sequencing project: providing services to taxonomists for standard genome sequencing and annotation.</title>
        <authorList>
            <consortium name="The Broad Institute Genomics Platform"/>
            <consortium name="The Broad Institute Genome Sequencing Center for Infectious Disease"/>
            <person name="Wu L."/>
            <person name="Ma J."/>
        </authorList>
    </citation>
    <scope>NUCLEOTIDE SEQUENCE [LARGE SCALE GENOMIC DNA]</scope>
    <source>
        <strain evidence="3">JCM 30331</strain>
    </source>
</reference>
<accession>A0ABQ2EMS1</accession>
<dbReference type="InterPro" id="IPR005158">
    <property type="entry name" value="BTAD"/>
</dbReference>
<organism evidence="2 3">
    <name type="scientific">Deinococcus malanensis</name>
    <dbReference type="NCBI Taxonomy" id="1706855"/>
    <lineage>
        <taxon>Bacteria</taxon>
        <taxon>Thermotogati</taxon>
        <taxon>Deinococcota</taxon>
        <taxon>Deinococci</taxon>
        <taxon>Deinococcales</taxon>
        <taxon>Deinococcaceae</taxon>
        <taxon>Deinococcus</taxon>
    </lineage>
</organism>
<comment type="caution">
    <text evidence="2">The sequence shown here is derived from an EMBL/GenBank/DDBJ whole genome shotgun (WGS) entry which is preliminary data.</text>
</comment>
<dbReference type="RefSeq" id="WP_189004688.1">
    <property type="nucleotide sequence ID" value="NZ_BMPP01000002.1"/>
</dbReference>